<feature type="transmembrane region" description="Helical" evidence="18">
    <location>
        <begin position="114"/>
        <end position="136"/>
    </location>
</feature>
<dbReference type="InterPro" id="IPR001750">
    <property type="entry name" value="ND/Mrp_TM"/>
</dbReference>
<comment type="function">
    <text evidence="1">Core subunit of the mitochondrial membrane respiratory chain NADH dehydrogenase (Complex I) that is believed to belong to the minimal assembly required for catalysis. Complex I functions in the transfer of electrons from NADH to the respiratory chain. The immediate electron acceptor for the enzyme is believed to be ubiquinone.</text>
</comment>
<proteinExistence type="inferred from homology"/>
<dbReference type="EMBL" id="MG193366">
    <property type="protein sequence ID" value="AXS65152.1"/>
    <property type="molecule type" value="Genomic_DNA"/>
</dbReference>
<feature type="transmembrane region" description="Helical" evidence="18">
    <location>
        <begin position="312"/>
        <end position="334"/>
    </location>
</feature>
<dbReference type="PANTHER" id="PTHR46552:SF1">
    <property type="entry name" value="NADH-UBIQUINONE OXIDOREDUCTASE CHAIN 2"/>
    <property type="match status" value="1"/>
</dbReference>
<evidence type="ECO:0000256" key="16">
    <source>
        <dbReference type="ARBA" id="ARBA00023136"/>
    </source>
</evidence>
<feature type="transmembrane region" description="Helical" evidence="18">
    <location>
        <begin position="52"/>
        <end position="72"/>
    </location>
</feature>
<sequence length="335" mass="38646">MFLSSLVMGTLISISSYSWLAMWLGLEINLLSIIPLMQSSKNILSNESSIKYFITQAVASTIILVSIIILSYKSTMISNSLIKSSTYIMMNSSFLTKMGMAPFHFWFPEVMEGLSWLNCLLILTWQKIAPMILLMYSNKLTTFIMLTIIIAMIISGVMGVNQISLRKILAYSSINHMGWMMSTLMINETIWMYYFIIYSIISINIVAILNKFKIFFLNQLFQTMNSNTLIKFFFIFNFLSLGGIPPFLGFFPKWLTVQILIQQNMYVLPLTMIIFTLISIYMYTRITMSSLILNINEQTWEKHFNMKSISKFLISTLNFLIITGLILVTVMFNIL</sequence>
<accession>A0A346RGF5</accession>
<dbReference type="EC" id="7.1.1.2" evidence="4 18"/>
<keyword evidence="9 18" id="KW-0999">Mitochondrion inner membrane</keyword>
<dbReference type="AlphaFoldDB" id="A0A346RGF5"/>
<keyword evidence="14 18" id="KW-0830">Ubiquinone</keyword>
<evidence type="ECO:0000259" key="19">
    <source>
        <dbReference type="Pfam" id="PF00361"/>
    </source>
</evidence>
<gene>
    <name evidence="20" type="primary">nad2</name>
</gene>
<dbReference type="PRINTS" id="PR01436">
    <property type="entry name" value="NADHDHGNASE2"/>
</dbReference>
<evidence type="ECO:0000256" key="13">
    <source>
        <dbReference type="ARBA" id="ARBA00023027"/>
    </source>
</evidence>
<geneLocation type="mitochondrion" evidence="20"/>
<evidence type="ECO:0000256" key="11">
    <source>
        <dbReference type="ARBA" id="ARBA00022982"/>
    </source>
</evidence>
<keyword evidence="6" id="KW-0813">Transport</keyword>
<feature type="domain" description="NADH:quinone oxidoreductase/Mrp antiporter transmembrane" evidence="19">
    <location>
        <begin position="16"/>
        <end position="278"/>
    </location>
</feature>
<keyword evidence="8 18" id="KW-0812">Transmembrane</keyword>
<comment type="function">
    <text evidence="18">Core subunit of the mitochondrial membrane respiratory chain NADH dehydrogenase (Complex I) which catalyzes electron transfer from NADH through the respiratory chain, using ubiquinone as an electron acceptor. Essential for the catalytic activity and assembly of complex I.</text>
</comment>
<keyword evidence="10 18" id="KW-1278">Translocase</keyword>
<evidence type="ECO:0000256" key="10">
    <source>
        <dbReference type="ARBA" id="ARBA00022967"/>
    </source>
</evidence>
<keyword evidence="16 18" id="KW-0472">Membrane</keyword>
<evidence type="ECO:0000256" key="12">
    <source>
        <dbReference type="ARBA" id="ARBA00022989"/>
    </source>
</evidence>
<feature type="transmembrane region" description="Helical" evidence="18">
    <location>
        <begin position="142"/>
        <end position="161"/>
    </location>
</feature>
<comment type="subcellular location">
    <subcellularLocation>
        <location evidence="2 18">Mitochondrion inner membrane</location>
        <topology evidence="2 18">Multi-pass membrane protein</topology>
    </subcellularLocation>
</comment>
<evidence type="ECO:0000313" key="20">
    <source>
        <dbReference type="EMBL" id="AXS65152.1"/>
    </source>
</evidence>
<comment type="similarity">
    <text evidence="3 18">Belongs to the complex I subunit 2 family.</text>
</comment>
<dbReference type="GO" id="GO:0006120">
    <property type="term" value="P:mitochondrial electron transport, NADH to ubiquinone"/>
    <property type="evidence" value="ECO:0007669"/>
    <property type="project" value="InterPro"/>
</dbReference>
<evidence type="ECO:0000256" key="14">
    <source>
        <dbReference type="ARBA" id="ARBA00023075"/>
    </source>
</evidence>
<feature type="transmembrane region" description="Helical" evidence="18">
    <location>
        <begin position="263"/>
        <end position="283"/>
    </location>
</feature>
<evidence type="ECO:0000256" key="3">
    <source>
        <dbReference type="ARBA" id="ARBA00007012"/>
    </source>
</evidence>
<evidence type="ECO:0000256" key="9">
    <source>
        <dbReference type="ARBA" id="ARBA00022792"/>
    </source>
</evidence>
<feature type="transmembrane region" description="Helical" evidence="18">
    <location>
        <begin position="229"/>
        <end position="251"/>
    </location>
</feature>
<reference evidence="20" key="1">
    <citation type="journal article" date="2018" name="J. ISSAAS">
        <title>The contribution of mitochondrial metagenomics to large-scale data mining and phylogenetic analysis of Coleoptera.</title>
        <authorList>
            <person name="Miller K."/>
            <person name="Linard B."/>
            <person name="Motyka M."/>
            <person name="Bocek M."/>
            <person name="Vogler A.P."/>
        </authorList>
    </citation>
    <scope>NUCLEOTIDE SEQUENCE</scope>
</reference>
<dbReference type="Pfam" id="PF00361">
    <property type="entry name" value="Proton_antipo_M"/>
    <property type="match status" value="1"/>
</dbReference>
<keyword evidence="12 18" id="KW-1133">Transmembrane helix</keyword>
<evidence type="ECO:0000256" key="5">
    <source>
        <dbReference type="ARBA" id="ARBA00021008"/>
    </source>
</evidence>
<dbReference type="GO" id="GO:0008137">
    <property type="term" value="F:NADH dehydrogenase (ubiquinone) activity"/>
    <property type="evidence" value="ECO:0007669"/>
    <property type="project" value="UniProtKB-EC"/>
</dbReference>
<keyword evidence="7 18" id="KW-0679">Respiratory chain</keyword>
<organism evidence="20">
    <name type="scientific">Elateroidea sp. 4 KM-2017</name>
    <dbReference type="NCBI Taxonomy" id="2219427"/>
    <lineage>
        <taxon>Eukaryota</taxon>
        <taxon>Metazoa</taxon>
        <taxon>Ecdysozoa</taxon>
        <taxon>Arthropoda</taxon>
        <taxon>Hexapoda</taxon>
        <taxon>Insecta</taxon>
        <taxon>Pterygota</taxon>
        <taxon>Neoptera</taxon>
        <taxon>Endopterygota</taxon>
        <taxon>Coleoptera</taxon>
        <taxon>Polyphaga</taxon>
        <taxon>Elateriformia</taxon>
        <taxon>Elateroidea</taxon>
    </lineage>
</organism>
<evidence type="ECO:0000256" key="6">
    <source>
        <dbReference type="ARBA" id="ARBA00022448"/>
    </source>
</evidence>
<evidence type="ECO:0000256" key="8">
    <source>
        <dbReference type="ARBA" id="ARBA00022692"/>
    </source>
</evidence>
<evidence type="ECO:0000256" key="4">
    <source>
        <dbReference type="ARBA" id="ARBA00012944"/>
    </source>
</evidence>
<evidence type="ECO:0000256" key="7">
    <source>
        <dbReference type="ARBA" id="ARBA00022660"/>
    </source>
</evidence>
<dbReference type="InterPro" id="IPR050175">
    <property type="entry name" value="Complex_I_Subunit_2"/>
</dbReference>
<keyword evidence="13 18" id="KW-0520">NAD</keyword>
<dbReference type="PANTHER" id="PTHR46552">
    <property type="entry name" value="NADH-UBIQUINONE OXIDOREDUCTASE CHAIN 2"/>
    <property type="match status" value="1"/>
</dbReference>
<feature type="transmembrane region" description="Helical" evidence="18">
    <location>
        <begin position="6"/>
        <end position="31"/>
    </location>
</feature>
<feature type="transmembrane region" description="Helical" evidence="18">
    <location>
        <begin position="192"/>
        <end position="209"/>
    </location>
</feature>
<keyword evidence="11 18" id="KW-0249">Electron transport</keyword>
<name>A0A346RGF5_9COLE</name>
<dbReference type="GO" id="GO:0005743">
    <property type="term" value="C:mitochondrial inner membrane"/>
    <property type="evidence" value="ECO:0007669"/>
    <property type="project" value="UniProtKB-SubCell"/>
</dbReference>
<dbReference type="InterPro" id="IPR003917">
    <property type="entry name" value="NADH_UbQ_OxRdtase_chain2"/>
</dbReference>
<evidence type="ECO:0000256" key="18">
    <source>
        <dbReference type="RuleBase" id="RU003403"/>
    </source>
</evidence>
<evidence type="ECO:0000256" key="15">
    <source>
        <dbReference type="ARBA" id="ARBA00023128"/>
    </source>
</evidence>
<evidence type="ECO:0000256" key="2">
    <source>
        <dbReference type="ARBA" id="ARBA00004448"/>
    </source>
</evidence>
<keyword evidence="15 18" id="KW-0496">Mitochondrion</keyword>
<evidence type="ECO:0000256" key="1">
    <source>
        <dbReference type="ARBA" id="ARBA00003257"/>
    </source>
</evidence>
<comment type="catalytic activity">
    <reaction evidence="17 18">
        <text>a ubiquinone + NADH + 5 H(+)(in) = a ubiquinol + NAD(+) + 4 H(+)(out)</text>
        <dbReference type="Rhea" id="RHEA:29091"/>
        <dbReference type="Rhea" id="RHEA-COMP:9565"/>
        <dbReference type="Rhea" id="RHEA-COMP:9566"/>
        <dbReference type="ChEBI" id="CHEBI:15378"/>
        <dbReference type="ChEBI" id="CHEBI:16389"/>
        <dbReference type="ChEBI" id="CHEBI:17976"/>
        <dbReference type="ChEBI" id="CHEBI:57540"/>
        <dbReference type="ChEBI" id="CHEBI:57945"/>
        <dbReference type="EC" id="7.1.1.2"/>
    </reaction>
</comment>
<evidence type="ECO:0000256" key="17">
    <source>
        <dbReference type="ARBA" id="ARBA00049551"/>
    </source>
</evidence>
<protein>
    <recommendedName>
        <fullName evidence="5 18">NADH-ubiquinone oxidoreductase chain 2</fullName>
        <ecNumber evidence="4 18">7.1.1.2</ecNumber>
    </recommendedName>
</protein>